<gene>
    <name evidence="2" type="ORF">JCM7686_pAMI4p231</name>
</gene>
<dbReference type="InterPro" id="IPR019897">
    <property type="entry name" value="RidA_CS"/>
</dbReference>
<dbReference type="OrthoDB" id="9803101at2"/>
<dbReference type="eggNOG" id="COG0251">
    <property type="taxonomic scope" value="Bacteria"/>
</dbReference>
<dbReference type="InterPro" id="IPR035959">
    <property type="entry name" value="RutC-like_sf"/>
</dbReference>
<dbReference type="Proteomes" id="UP000015480">
    <property type="component" value="Plasmid pAMI4"/>
</dbReference>
<dbReference type="Pfam" id="PF01042">
    <property type="entry name" value="Ribonuc_L-PSP"/>
    <property type="match status" value="1"/>
</dbReference>
<keyword evidence="2" id="KW-0614">Plasmid</keyword>
<dbReference type="PANTHER" id="PTHR47328:SF1">
    <property type="entry name" value="RUTC FAMILY PROTEIN YOAB"/>
    <property type="match status" value="1"/>
</dbReference>
<keyword evidence="3" id="KW-1185">Reference proteome</keyword>
<dbReference type="InterPro" id="IPR035709">
    <property type="entry name" value="YoaB-like"/>
</dbReference>
<proteinExistence type="inferred from homology"/>
<dbReference type="PANTHER" id="PTHR47328">
    <property type="match status" value="1"/>
</dbReference>
<dbReference type="KEGG" id="pami:JCM7686_pAMI4p231"/>
<dbReference type="Gene3D" id="3.30.1330.40">
    <property type="entry name" value="RutC-like"/>
    <property type="match status" value="1"/>
</dbReference>
<reference evidence="2 3" key="1">
    <citation type="journal article" date="2014" name="BMC Genomics">
        <title>Architecture and functions of a multipartite genome of the methylotrophic bacterium Paracoccus aminophilus JCM 7686, containing primary and secondary chromids.</title>
        <authorList>
            <person name="Dziewit L."/>
            <person name="Czarnecki J."/>
            <person name="Wibberg D."/>
            <person name="Radlinska M."/>
            <person name="Mrozek P."/>
            <person name="Szymczak M."/>
            <person name="Schluter A."/>
            <person name="Puhler A."/>
            <person name="Bartosik D."/>
        </authorList>
    </citation>
    <scope>NUCLEOTIDE SEQUENCE [LARGE SCALE GENOMIC DNA]</scope>
    <source>
        <strain evidence="2">JCM 7686</strain>
        <plasmid evidence="3">Plasmid pAMI4</plasmid>
    </source>
</reference>
<dbReference type="HOGENOM" id="CLU_100715_6_0_5"/>
<accession>S5Z0C8</accession>
<evidence type="ECO:0000313" key="3">
    <source>
        <dbReference type="Proteomes" id="UP000015480"/>
    </source>
</evidence>
<sequence>MIQRHRKAAHLHAAVQHQGVLYISGHAAHDIDQDIKGQTQEICDKLDRLLADCGTDKTQLLQARIYLTDMSQKAAMNEVWLAWLDGADLPARATIGVADLGDPRRLIEIASIAALPERG</sequence>
<dbReference type="AlphaFoldDB" id="S5Z0C8"/>
<dbReference type="InterPro" id="IPR006175">
    <property type="entry name" value="YjgF/YER057c/UK114"/>
</dbReference>
<dbReference type="CDD" id="cd06150">
    <property type="entry name" value="YjgF_YER057c_UK114_like_2"/>
    <property type="match status" value="1"/>
</dbReference>
<organism evidence="2 3">
    <name type="scientific">Paracoccus aminophilus JCM 7686</name>
    <dbReference type="NCBI Taxonomy" id="1367847"/>
    <lineage>
        <taxon>Bacteria</taxon>
        <taxon>Pseudomonadati</taxon>
        <taxon>Pseudomonadota</taxon>
        <taxon>Alphaproteobacteria</taxon>
        <taxon>Rhodobacterales</taxon>
        <taxon>Paracoccaceae</taxon>
        <taxon>Paracoccus</taxon>
    </lineage>
</organism>
<dbReference type="SUPFAM" id="SSF55298">
    <property type="entry name" value="YjgF-like"/>
    <property type="match status" value="1"/>
</dbReference>
<protein>
    <submittedName>
        <fullName evidence="2">Uncharacterized protein</fullName>
    </submittedName>
</protein>
<geneLocation type="plasmid" evidence="2 3">
    <name>pAMI4</name>
</geneLocation>
<evidence type="ECO:0000313" key="2">
    <source>
        <dbReference type="EMBL" id="AGT10921.1"/>
    </source>
</evidence>
<dbReference type="RefSeq" id="WP_020952405.1">
    <property type="nucleotide sequence ID" value="NC_022049.1"/>
</dbReference>
<dbReference type="PROSITE" id="PS01094">
    <property type="entry name" value="UPF0076"/>
    <property type="match status" value="1"/>
</dbReference>
<name>S5Z0C8_PARAH</name>
<dbReference type="PATRIC" id="fig|1367847.3.peg.3868"/>
<comment type="similarity">
    <text evidence="1">Belongs to the RutC family.</text>
</comment>
<evidence type="ECO:0000256" key="1">
    <source>
        <dbReference type="ARBA" id="ARBA00010552"/>
    </source>
</evidence>
<dbReference type="EMBL" id="CP006652">
    <property type="protein sequence ID" value="AGT10921.1"/>
    <property type="molecule type" value="Genomic_DNA"/>
</dbReference>